<gene>
    <name evidence="7" type="ORF">2779</name>
</gene>
<comment type="cofactor">
    <cofactor evidence="1">
        <name>[4Fe-4S] cluster</name>
        <dbReference type="ChEBI" id="CHEBI:49883"/>
    </cofactor>
</comment>
<dbReference type="Proteomes" id="UP000045545">
    <property type="component" value="Unassembled WGS sequence"/>
</dbReference>
<dbReference type="InterPro" id="IPR006638">
    <property type="entry name" value="Elp3/MiaA/NifB-like_rSAM"/>
</dbReference>
<organism evidence="7 8">
    <name type="scientific">Syntrophomonas zehnderi OL-4</name>
    <dbReference type="NCBI Taxonomy" id="690567"/>
    <lineage>
        <taxon>Bacteria</taxon>
        <taxon>Bacillati</taxon>
        <taxon>Bacillota</taxon>
        <taxon>Clostridia</taxon>
        <taxon>Eubacteriales</taxon>
        <taxon>Syntrophomonadaceae</taxon>
        <taxon>Syntrophomonas</taxon>
    </lineage>
</organism>
<keyword evidence="3" id="KW-0479">Metal-binding</keyword>
<dbReference type="InterPro" id="IPR013785">
    <property type="entry name" value="Aldolase_TIM"/>
</dbReference>
<dbReference type="GO" id="GO:0046872">
    <property type="term" value="F:metal ion binding"/>
    <property type="evidence" value="ECO:0007669"/>
    <property type="project" value="UniProtKB-KW"/>
</dbReference>
<dbReference type="InterPro" id="IPR007197">
    <property type="entry name" value="rSAM"/>
</dbReference>
<keyword evidence="2" id="KW-0949">S-adenosyl-L-methionine</keyword>
<dbReference type="InterPro" id="IPR058240">
    <property type="entry name" value="rSAM_sf"/>
</dbReference>
<dbReference type="PANTHER" id="PTHR43409">
    <property type="entry name" value="ANAEROBIC MAGNESIUM-PROTOPORPHYRIN IX MONOMETHYL ESTER CYCLASE-RELATED"/>
    <property type="match status" value="1"/>
</dbReference>
<accession>A0A0E4GDK3</accession>
<evidence type="ECO:0000313" key="7">
    <source>
        <dbReference type="EMBL" id="CFY11246.1"/>
    </source>
</evidence>
<dbReference type="GO" id="GO:0003824">
    <property type="term" value="F:catalytic activity"/>
    <property type="evidence" value="ECO:0007669"/>
    <property type="project" value="InterPro"/>
</dbReference>
<reference evidence="7 8" key="1">
    <citation type="submission" date="2015-03" db="EMBL/GenBank/DDBJ databases">
        <authorList>
            <person name="Murphy D."/>
        </authorList>
    </citation>
    <scope>NUCLEOTIDE SEQUENCE [LARGE SCALE GENOMIC DNA]</scope>
    <source>
        <strain evidence="7 8">OL-4</strain>
    </source>
</reference>
<evidence type="ECO:0000259" key="6">
    <source>
        <dbReference type="PROSITE" id="PS51918"/>
    </source>
</evidence>
<dbReference type="InterPro" id="IPR051198">
    <property type="entry name" value="BchE-like"/>
</dbReference>
<dbReference type="AlphaFoldDB" id="A0A0E4GDK3"/>
<dbReference type="Gene3D" id="3.20.20.70">
    <property type="entry name" value="Aldolase class I"/>
    <property type="match status" value="1"/>
</dbReference>
<evidence type="ECO:0000256" key="1">
    <source>
        <dbReference type="ARBA" id="ARBA00001966"/>
    </source>
</evidence>
<dbReference type="SFLD" id="SFLDG01082">
    <property type="entry name" value="B12-binding_domain_containing"/>
    <property type="match status" value="1"/>
</dbReference>
<evidence type="ECO:0000256" key="3">
    <source>
        <dbReference type="ARBA" id="ARBA00022723"/>
    </source>
</evidence>
<protein>
    <submittedName>
        <fullName evidence="7">Radical SAM, alpha/beta horseshoe</fullName>
    </submittedName>
</protein>
<name>A0A0E4GDK3_9FIRM</name>
<sequence length="292" mass="32731">MRYEGQIFRPFSEANSYLLQCTIGCSHNRCTFCGMYKDKKYRVRSMEEIKNDIKMARQYYGDVEKVFLCDGDAIAIDTDMLLEILAELYKSFPSLRHVGTYAGPNSTLKKSLSELSALRASGLTKAYLGVETGDEDLLKQVNKGVTYDEMLQTGRNLINSGINLSAMVLLGLAGKGIRSQEHALATARITNEMKPAYLAALTVTPVPGTVLFRQVQEGEFQLLDAFETLEEMKTIFNNITIDNLKFVGSHASNYLPIQGTLQQDKAAMVNMVDQVLESRDTRYLRSEKMRGL</sequence>
<dbReference type="GO" id="GO:0051536">
    <property type="term" value="F:iron-sulfur cluster binding"/>
    <property type="evidence" value="ECO:0007669"/>
    <property type="project" value="UniProtKB-KW"/>
</dbReference>
<dbReference type="SMART" id="SM00729">
    <property type="entry name" value="Elp3"/>
    <property type="match status" value="1"/>
</dbReference>
<dbReference type="SFLD" id="SFLDS00029">
    <property type="entry name" value="Radical_SAM"/>
    <property type="match status" value="1"/>
</dbReference>
<dbReference type="CDD" id="cd01335">
    <property type="entry name" value="Radical_SAM"/>
    <property type="match status" value="1"/>
</dbReference>
<evidence type="ECO:0000256" key="5">
    <source>
        <dbReference type="ARBA" id="ARBA00023014"/>
    </source>
</evidence>
<dbReference type="PANTHER" id="PTHR43409:SF4">
    <property type="entry name" value="RADICAL SAM SUPERFAMILY PROTEIN"/>
    <property type="match status" value="1"/>
</dbReference>
<dbReference type="SUPFAM" id="SSF102114">
    <property type="entry name" value="Radical SAM enzymes"/>
    <property type="match status" value="1"/>
</dbReference>
<feature type="domain" description="Radical SAM core" evidence="6">
    <location>
        <begin position="11"/>
        <end position="242"/>
    </location>
</feature>
<evidence type="ECO:0000256" key="4">
    <source>
        <dbReference type="ARBA" id="ARBA00023004"/>
    </source>
</evidence>
<dbReference type="EMBL" id="CGIH01000053">
    <property type="protein sequence ID" value="CFY11246.1"/>
    <property type="molecule type" value="Genomic_DNA"/>
</dbReference>
<dbReference type="SFLD" id="SFLDG01095">
    <property type="entry name" value="Uncharacterised_Radical_SAM_Su"/>
    <property type="match status" value="1"/>
</dbReference>
<dbReference type="RefSeq" id="WP_046500114.1">
    <property type="nucleotide sequence ID" value="NZ_CGIH01000053.1"/>
</dbReference>
<evidence type="ECO:0000313" key="8">
    <source>
        <dbReference type="Proteomes" id="UP000045545"/>
    </source>
</evidence>
<dbReference type="STRING" id="690567.2779"/>
<dbReference type="Pfam" id="PF04055">
    <property type="entry name" value="Radical_SAM"/>
    <property type="match status" value="1"/>
</dbReference>
<dbReference type="OrthoDB" id="9777636at2"/>
<keyword evidence="4" id="KW-0408">Iron</keyword>
<evidence type="ECO:0000256" key="2">
    <source>
        <dbReference type="ARBA" id="ARBA00022691"/>
    </source>
</evidence>
<keyword evidence="5" id="KW-0411">Iron-sulfur</keyword>
<proteinExistence type="predicted"/>
<dbReference type="PROSITE" id="PS51918">
    <property type="entry name" value="RADICAL_SAM"/>
    <property type="match status" value="1"/>
</dbReference>
<keyword evidence="8" id="KW-1185">Reference proteome</keyword>